<organism evidence="1 2">
    <name type="scientific">Araneus ventricosus</name>
    <name type="common">Orbweaver spider</name>
    <name type="synonym">Epeira ventricosa</name>
    <dbReference type="NCBI Taxonomy" id="182803"/>
    <lineage>
        <taxon>Eukaryota</taxon>
        <taxon>Metazoa</taxon>
        <taxon>Ecdysozoa</taxon>
        <taxon>Arthropoda</taxon>
        <taxon>Chelicerata</taxon>
        <taxon>Arachnida</taxon>
        <taxon>Araneae</taxon>
        <taxon>Araneomorphae</taxon>
        <taxon>Entelegynae</taxon>
        <taxon>Araneoidea</taxon>
        <taxon>Araneidae</taxon>
        <taxon>Araneus</taxon>
    </lineage>
</organism>
<name>A0A4Y2H2K5_ARAVE</name>
<evidence type="ECO:0000313" key="2">
    <source>
        <dbReference type="Proteomes" id="UP000499080"/>
    </source>
</evidence>
<reference evidence="1 2" key="1">
    <citation type="journal article" date="2019" name="Sci. Rep.">
        <title>Orb-weaving spider Araneus ventricosus genome elucidates the spidroin gene catalogue.</title>
        <authorList>
            <person name="Kono N."/>
            <person name="Nakamura H."/>
            <person name="Ohtoshi R."/>
            <person name="Moran D.A.P."/>
            <person name="Shinohara A."/>
            <person name="Yoshida Y."/>
            <person name="Fujiwara M."/>
            <person name="Mori M."/>
            <person name="Tomita M."/>
            <person name="Arakawa K."/>
        </authorList>
    </citation>
    <scope>NUCLEOTIDE SEQUENCE [LARGE SCALE GENOMIC DNA]</scope>
</reference>
<protein>
    <submittedName>
        <fullName evidence="1">Uncharacterized protein</fullName>
    </submittedName>
</protein>
<keyword evidence="2" id="KW-1185">Reference proteome</keyword>
<dbReference type="Proteomes" id="UP000499080">
    <property type="component" value="Unassembled WGS sequence"/>
</dbReference>
<proteinExistence type="predicted"/>
<dbReference type="EMBL" id="BGPR01001669">
    <property type="protein sequence ID" value="GBM59176.1"/>
    <property type="molecule type" value="Genomic_DNA"/>
</dbReference>
<gene>
    <name evidence="1" type="ORF">AVEN_21037_1</name>
</gene>
<comment type="caution">
    <text evidence="1">The sequence shown here is derived from an EMBL/GenBank/DDBJ whole genome shotgun (WGS) entry which is preliminary data.</text>
</comment>
<sequence>MLEESHSLGPSIQADHLRQLHTTQIHPLPLNTPIPALYDILFKQRTSSLNPSPSTSTCILTKAQQSERSDGHVDWLYIQPLSHSAVFSKVAW</sequence>
<evidence type="ECO:0000313" key="1">
    <source>
        <dbReference type="EMBL" id="GBM59176.1"/>
    </source>
</evidence>
<dbReference type="AlphaFoldDB" id="A0A4Y2H2K5"/>
<accession>A0A4Y2H2K5</accession>